<dbReference type="PANTHER" id="PTHR19229:SF185">
    <property type="entry name" value="ABC TRANSPORTER DOMAIN-CONTAINING PROTEIN"/>
    <property type="match status" value="1"/>
</dbReference>
<feature type="compositionally biased region" description="Polar residues" evidence="1">
    <location>
        <begin position="80"/>
        <end position="100"/>
    </location>
</feature>
<dbReference type="GO" id="GO:0140359">
    <property type="term" value="F:ABC-type transporter activity"/>
    <property type="evidence" value="ECO:0007669"/>
    <property type="project" value="InterPro"/>
</dbReference>
<evidence type="ECO:0000256" key="2">
    <source>
        <dbReference type="SAM" id="Phobius"/>
    </source>
</evidence>
<dbReference type="GO" id="GO:0005319">
    <property type="term" value="F:lipid transporter activity"/>
    <property type="evidence" value="ECO:0007669"/>
    <property type="project" value="TreeGrafter"/>
</dbReference>
<evidence type="ECO:0000256" key="1">
    <source>
        <dbReference type="SAM" id="MobiDB-lite"/>
    </source>
</evidence>
<dbReference type="EMBL" id="GBRD01002015">
    <property type="protein sequence ID" value="JAG63806.1"/>
    <property type="molecule type" value="Transcribed_RNA"/>
</dbReference>
<evidence type="ECO:0000313" key="3">
    <source>
        <dbReference type="EMBL" id="JAG63806.1"/>
    </source>
</evidence>
<dbReference type="AlphaFoldDB" id="A0A0K8TEH8"/>
<sequence length="258" mass="29687">MDKIRLTPYFQSSERGGNVEERVRNSGRMNGGDNQTLWDCLEYNRVRGVEPSEAEEMAADLMQFNRLWALIVFDSEIENNDSGRSNNDTSNARMKRSGNSIHPLESKRELSKDVSGAKNATQSPNASKKTLGNESTLNPRTVFRIRMSSEFVDNTEYTRDRLERPGGRFRPLVDLKYFTYGFAYIQDMIENSIISEQTGVSLNDLPGTLFQQYPFPCFIEDQFIKSISRMFPLFMVLAWIFTCSMIVKSIVYEKRVKT</sequence>
<keyword evidence="2" id="KW-0812">Transmembrane</keyword>
<feature type="region of interest" description="Disordered" evidence="1">
    <location>
        <begin position="79"/>
        <end position="134"/>
    </location>
</feature>
<dbReference type="InterPro" id="IPR026082">
    <property type="entry name" value="ABCA"/>
</dbReference>
<feature type="compositionally biased region" description="Polar residues" evidence="1">
    <location>
        <begin position="118"/>
        <end position="134"/>
    </location>
</feature>
<accession>A0A0K8TEH8</accession>
<reference evidence="3" key="1">
    <citation type="submission" date="2014-09" db="EMBL/GenBank/DDBJ databases">
        <authorList>
            <person name="Magalhaes I.L.F."/>
            <person name="Oliveira U."/>
            <person name="Santos F.R."/>
            <person name="Vidigal T.H.D.A."/>
            <person name="Brescovit A.D."/>
            <person name="Santos A.J."/>
        </authorList>
    </citation>
    <scope>NUCLEOTIDE SEQUENCE</scope>
</reference>
<keyword evidence="2" id="KW-1133">Transmembrane helix</keyword>
<dbReference type="PANTHER" id="PTHR19229">
    <property type="entry name" value="ATP-BINDING CASSETTE TRANSPORTER SUBFAMILY A ABCA"/>
    <property type="match status" value="1"/>
</dbReference>
<name>A0A0K8TEH8_LYGHE</name>
<feature type="transmembrane region" description="Helical" evidence="2">
    <location>
        <begin position="230"/>
        <end position="251"/>
    </location>
</feature>
<proteinExistence type="predicted"/>
<keyword evidence="2" id="KW-0472">Membrane</keyword>
<organism evidence="3">
    <name type="scientific">Lygus hesperus</name>
    <name type="common">Western plant bug</name>
    <dbReference type="NCBI Taxonomy" id="30085"/>
    <lineage>
        <taxon>Eukaryota</taxon>
        <taxon>Metazoa</taxon>
        <taxon>Ecdysozoa</taxon>
        <taxon>Arthropoda</taxon>
        <taxon>Hexapoda</taxon>
        <taxon>Insecta</taxon>
        <taxon>Pterygota</taxon>
        <taxon>Neoptera</taxon>
        <taxon>Paraneoptera</taxon>
        <taxon>Hemiptera</taxon>
        <taxon>Heteroptera</taxon>
        <taxon>Panheteroptera</taxon>
        <taxon>Cimicomorpha</taxon>
        <taxon>Miridae</taxon>
        <taxon>Mirini</taxon>
        <taxon>Lygus</taxon>
    </lineage>
</organism>
<dbReference type="GO" id="GO:0016020">
    <property type="term" value="C:membrane"/>
    <property type="evidence" value="ECO:0007669"/>
    <property type="project" value="InterPro"/>
</dbReference>
<protein>
    <submittedName>
        <fullName evidence="3">Uncharacterized protein</fullName>
    </submittedName>
</protein>